<dbReference type="OrthoDB" id="2687620at2759"/>
<evidence type="ECO:0000259" key="1">
    <source>
        <dbReference type="PROSITE" id="PS50011"/>
    </source>
</evidence>
<evidence type="ECO:0000313" key="2">
    <source>
        <dbReference type="EMBL" id="KAJ8027081.1"/>
    </source>
</evidence>
<dbReference type="EMBL" id="JAIZAY010000016">
    <property type="protein sequence ID" value="KAJ8027081.1"/>
    <property type="molecule type" value="Genomic_DNA"/>
</dbReference>
<organism evidence="2 3">
    <name type="scientific">Holothuria leucospilota</name>
    <name type="common">Black long sea cucumber</name>
    <name type="synonym">Mertensiothuria leucospilota</name>
    <dbReference type="NCBI Taxonomy" id="206669"/>
    <lineage>
        <taxon>Eukaryota</taxon>
        <taxon>Metazoa</taxon>
        <taxon>Echinodermata</taxon>
        <taxon>Eleutherozoa</taxon>
        <taxon>Echinozoa</taxon>
        <taxon>Holothuroidea</taxon>
        <taxon>Aspidochirotacea</taxon>
        <taxon>Aspidochirotida</taxon>
        <taxon>Holothuriidae</taxon>
        <taxon>Holothuria</taxon>
    </lineage>
</organism>
<gene>
    <name evidence="2" type="ORF">HOLleu_32117</name>
</gene>
<dbReference type="InterPro" id="IPR000719">
    <property type="entry name" value="Prot_kinase_dom"/>
</dbReference>
<comment type="caution">
    <text evidence="2">The sequence shown here is derived from an EMBL/GenBank/DDBJ whole genome shotgun (WGS) entry which is preliminary data.</text>
</comment>
<evidence type="ECO:0000313" key="3">
    <source>
        <dbReference type="Proteomes" id="UP001152320"/>
    </source>
</evidence>
<dbReference type="Proteomes" id="UP001152320">
    <property type="component" value="Chromosome 16"/>
</dbReference>
<sequence length="97" mass="11028">MEQGPHSLSREAQESVKRDLLKSLRFLHENSIIHGRISSENIIVVKSSEGDRAFLLFAPSNVPNILLTESDVDSKIDTFELLKERDIQDLERLLDAL</sequence>
<dbReference type="SUPFAM" id="SSF56112">
    <property type="entry name" value="Protein kinase-like (PK-like)"/>
    <property type="match status" value="1"/>
</dbReference>
<dbReference type="PROSITE" id="PS50011">
    <property type="entry name" value="PROTEIN_KINASE_DOM"/>
    <property type="match status" value="1"/>
</dbReference>
<dbReference type="GO" id="GO:0004672">
    <property type="term" value="F:protein kinase activity"/>
    <property type="evidence" value="ECO:0007669"/>
    <property type="project" value="InterPro"/>
</dbReference>
<name>A0A9Q1BGQ9_HOLLE</name>
<reference evidence="2" key="1">
    <citation type="submission" date="2021-10" db="EMBL/GenBank/DDBJ databases">
        <title>Tropical sea cucumber genome reveals ecological adaptation and Cuvierian tubules defense mechanism.</title>
        <authorList>
            <person name="Chen T."/>
        </authorList>
    </citation>
    <scope>NUCLEOTIDE SEQUENCE</scope>
    <source>
        <strain evidence="2">Nanhai2018</strain>
        <tissue evidence="2">Muscle</tissue>
    </source>
</reference>
<dbReference type="InterPro" id="IPR011009">
    <property type="entry name" value="Kinase-like_dom_sf"/>
</dbReference>
<proteinExistence type="predicted"/>
<keyword evidence="3" id="KW-1185">Reference proteome</keyword>
<dbReference type="Gene3D" id="1.10.510.10">
    <property type="entry name" value="Transferase(Phosphotransferase) domain 1"/>
    <property type="match status" value="1"/>
</dbReference>
<dbReference type="AlphaFoldDB" id="A0A9Q1BGQ9"/>
<protein>
    <recommendedName>
        <fullName evidence="1">Protein kinase domain-containing protein</fullName>
    </recommendedName>
</protein>
<dbReference type="GO" id="GO:0005524">
    <property type="term" value="F:ATP binding"/>
    <property type="evidence" value="ECO:0007669"/>
    <property type="project" value="InterPro"/>
</dbReference>
<accession>A0A9Q1BGQ9</accession>
<feature type="domain" description="Protein kinase" evidence="1">
    <location>
        <begin position="1"/>
        <end position="97"/>
    </location>
</feature>